<evidence type="ECO:0000256" key="1">
    <source>
        <dbReference type="ARBA" id="ARBA00001494"/>
    </source>
</evidence>
<dbReference type="HAMAP" id="MF_00743">
    <property type="entry name" value="FumaraseC"/>
    <property type="match status" value="1"/>
</dbReference>
<dbReference type="PROSITE" id="PS00163">
    <property type="entry name" value="FUMARATE_LYASES"/>
    <property type="match status" value="1"/>
</dbReference>
<comment type="catalytic activity">
    <reaction evidence="1">
        <text>L-aspartate = fumarate + NH4(+)</text>
        <dbReference type="Rhea" id="RHEA:16601"/>
        <dbReference type="ChEBI" id="CHEBI:28938"/>
        <dbReference type="ChEBI" id="CHEBI:29806"/>
        <dbReference type="ChEBI" id="CHEBI:29991"/>
        <dbReference type="EC" id="4.3.1.1"/>
    </reaction>
</comment>
<dbReference type="PRINTS" id="PR00145">
    <property type="entry name" value="ARGSUCLYASE"/>
</dbReference>
<dbReference type="Gene3D" id="1.10.40.30">
    <property type="entry name" value="Fumarase/aspartase (C-terminal domain)"/>
    <property type="match status" value="1"/>
</dbReference>
<evidence type="ECO:0000313" key="10">
    <source>
        <dbReference type="Proteomes" id="UP000278886"/>
    </source>
</evidence>
<dbReference type="Pfam" id="PF00206">
    <property type="entry name" value="Lyase_1"/>
    <property type="match status" value="1"/>
</dbReference>
<dbReference type="GO" id="GO:0006106">
    <property type="term" value="P:fumarate metabolic process"/>
    <property type="evidence" value="ECO:0007669"/>
    <property type="project" value="InterPro"/>
</dbReference>
<keyword evidence="3 6" id="KW-0963">Cytoplasm</keyword>
<feature type="site" description="Important for catalytic activity" evidence="6">
    <location>
        <position position="328"/>
    </location>
</feature>
<feature type="binding site" description="in site B" evidence="6">
    <location>
        <begin position="126"/>
        <end position="129"/>
    </location>
    <ligand>
        <name>substrate</name>
    </ligand>
</feature>
<comment type="subcellular location">
    <subcellularLocation>
        <location evidence="6">Cytoplasm</location>
    </subcellularLocation>
</comment>
<comment type="miscellaneous">
    <text evidence="6">There are 2 substrate-binding sites: the catalytic A site, and the non-catalytic B site that may play a role in the transfer of substrate or product between the active site and the solvent. Alternatively, the B site may bind allosteric effectors.</text>
</comment>
<evidence type="ECO:0000259" key="7">
    <source>
        <dbReference type="Pfam" id="PF00206"/>
    </source>
</evidence>
<sequence length="465" mass="48507">MGTDAEFRIEHDTMGEVRVPVSALYSAQTQRAVENFPISGSGLEPAQIVALARIKRSAAIVNRELGVLDARIADAIVAAADDIIGGAHHDQFPVDTYQTGSGTSSNMNMNEVLATLATEKLGAPVHPNDHVNASQSSNDVFPTSVHVAVTGALIGDLVPALEHLAVALEKKAELWKTAVKPGRTHLMDATPVTLGQEFGGYARQVRLGIERVQAALPRVAEVPLGGTAVGTGINTPKGFPQKVIAELAASSGLPITEALDHFEAQANRDGLVEASGALRVIAVSLTKISNDLRWMGSGPNTGLGELHIPDLQPGSSIMPGKVNPVVPEAVIMVGARVIGNDATVAWAGATGSFELNVAIPVMGTALLESIRLLANSVRVLADKTIDGLEANLDRAAALAGMSPSIVTPLNKFIGYENAAKIAKHAVAKGITVREATIDLGFVERGELTLEQLDAALDVLSMTHPG</sequence>
<evidence type="ECO:0000256" key="5">
    <source>
        <dbReference type="ARBA" id="ARBA00023239"/>
    </source>
</evidence>
<organism evidence="9 10">
    <name type="scientific">Protaetiibacter intestinalis</name>
    <dbReference type="NCBI Taxonomy" id="2419774"/>
    <lineage>
        <taxon>Bacteria</taxon>
        <taxon>Bacillati</taxon>
        <taxon>Actinomycetota</taxon>
        <taxon>Actinomycetes</taxon>
        <taxon>Micrococcales</taxon>
        <taxon>Microbacteriaceae</taxon>
        <taxon>Protaetiibacter</taxon>
    </lineage>
</organism>
<feature type="active site" description="Proton donor/acceptor" evidence="6">
    <location>
        <position position="185"/>
    </location>
</feature>
<dbReference type="FunFam" id="1.20.200.10:FF:000001">
    <property type="entry name" value="Fumarate hydratase, mitochondrial"/>
    <property type="match status" value="1"/>
</dbReference>
<dbReference type="PANTHER" id="PTHR11444:SF22">
    <property type="entry name" value="FUMARATE HYDRATASE CLASS II"/>
    <property type="match status" value="1"/>
</dbReference>
<dbReference type="Gene3D" id="1.10.275.10">
    <property type="entry name" value="Fumarase/aspartase (N-terminal domain)"/>
    <property type="match status" value="1"/>
</dbReference>
<dbReference type="InterPro" id="IPR018951">
    <property type="entry name" value="Fumarase_C_C"/>
</dbReference>
<dbReference type="NCBIfam" id="NF008909">
    <property type="entry name" value="PRK12273.1"/>
    <property type="match status" value="1"/>
</dbReference>
<dbReference type="EMBL" id="CP032630">
    <property type="protein sequence ID" value="AYF98448.1"/>
    <property type="molecule type" value="Genomic_DNA"/>
</dbReference>
<evidence type="ECO:0000256" key="6">
    <source>
        <dbReference type="HAMAP-Rule" id="MF_00743"/>
    </source>
</evidence>
<dbReference type="PRINTS" id="PR00149">
    <property type="entry name" value="FUMRATELYASE"/>
</dbReference>
<feature type="binding site" evidence="6">
    <location>
        <position position="316"/>
    </location>
    <ligand>
        <name>substrate</name>
    </ligand>
</feature>
<dbReference type="FunFam" id="1.10.40.30:FF:000002">
    <property type="entry name" value="Fumarate hydratase class II"/>
    <property type="match status" value="1"/>
</dbReference>
<evidence type="ECO:0000256" key="2">
    <source>
        <dbReference type="ARBA" id="ARBA00009084"/>
    </source>
</evidence>
<comment type="pathway">
    <text evidence="6">Carbohydrate metabolism; tricarboxylic acid cycle; (S)-malate from fumarate: step 1/1.</text>
</comment>
<dbReference type="Proteomes" id="UP000278886">
    <property type="component" value="Chromosome"/>
</dbReference>
<comment type="catalytic activity">
    <reaction evidence="6">
        <text>(S)-malate = fumarate + H2O</text>
        <dbReference type="Rhea" id="RHEA:12460"/>
        <dbReference type="ChEBI" id="CHEBI:15377"/>
        <dbReference type="ChEBI" id="CHEBI:15589"/>
        <dbReference type="ChEBI" id="CHEBI:29806"/>
        <dbReference type="EC" id="4.2.1.2"/>
    </reaction>
</comment>
<feature type="binding site" evidence="6">
    <location>
        <begin position="101"/>
        <end position="103"/>
    </location>
    <ligand>
        <name>substrate</name>
    </ligand>
</feature>
<comment type="subunit">
    <text evidence="6">Homotetramer.</text>
</comment>
<dbReference type="EC" id="4.2.1.2" evidence="6"/>
<dbReference type="GO" id="GO:0004333">
    <property type="term" value="F:fumarate hydratase activity"/>
    <property type="evidence" value="ECO:0007669"/>
    <property type="project" value="UniProtKB-UniRule"/>
</dbReference>
<dbReference type="GO" id="GO:0006099">
    <property type="term" value="P:tricarboxylic acid cycle"/>
    <property type="evidence" value="ECO:0007669"/>
    <property type="project" value="UniProtKB-UniRule"/>
</dbReference>
<dbReference type="GO" id="GO:0008797">
    <property type="term" value="F:aspartate ammonia-lyase activity"/>
    <property type="evidence" value="ECO:0007669"/>
    <property type="project" value="UniProtKB-EC"/>
</dbReference>
<feature type="domain" description="Fumarase C C-terminal" evidence="8">
    <location>
        <begin position="405"/>
        <end position="463"/>
    </location>
</feature>
<dbReference type="InterPro" id="IPR024083">
    <property type="entry name" value="Fumarase/histidase_N"/>
</dbReference>
<dbReference type="FunFam" id="1.10.275.10:FF:000001">
    <property type="entry name" value="Fumarate hydratase, mitochondrial"/>
    <property type="match status" value="1"/>
</dbReference>
<feature type="binding site" evidence="6">
    <location>
        <position position="184"/>
    </location>
    <ligand>
        <name>substrate</name>
    </ligand>
</feature>
<dbReference type="InterPro" id="IPR008948">
    <property type="entry name" value="L-Aspartase-like"/>
</dbReference>
<evidence type="ECO:0000259" key="8">
    <source>
        <dbReference type="Pfam" id="PF10415"/>
    </source>
</evidence>
<comment type="similarity">
    <text evidence="2 6">Belongs to the class-II fumarase/aspartase family. Fumarase subfamily.</text>
</comment>
<dbReference type="SUPFAM" id="SSF48557">
    <property type="entry name" value="L-aspartase-like"/>
    <property type="match status" value="1"/>
</dbReference>
<dbReference type="InterPro" id="IPR000362">
    <property type="entry name" value="Fumarate_lyase_fam"/>
</dbReference>
<dbReference type="KEGG" id="lyd:D7I47_09395"/>
<dbReference type="InterPro" id="IPR022761">
    <property type="entry name" value="Fumarate_lyase_N"/>
</dbReference>
<feature type="binding site" evidence="6">
    <location>
        <begin position="321"/>
        <end position="323"/>
    </location>
    <ligand>
        <name>substrate</name>
    </ligand>
</feature>
<name>A0A387B9K4_9MICO</name>
<evidence type="ECO:0000256" key="4">
    <source>
        <dbReference type="ARBA" id="ARBA00022532"/>
    </source>
</evidence>
<dbReference type="GO" id="GO:0005737">
    <property type="term" value="C:cytoplasm"/>
    <property type="evidence" value="ECO:0007669"/>
    <property type="project" value="UniProtKB-SubCell"/>
</dbReference>
<dbReference type="AlphaFoldDB" id="A0A387B9K4"/>
<dbReference type="UniPathway" id="UPA00223">
    <property type="reaction ID" value="UER01007"/>
</dbReference>
<keyword evidence="10" id="KW-1185">Reference proteome</keyword>
<dbReference type="Pfam" id="PF10415">
    <property type="entry name" value="FumaraseC_C"/>
    <property type="match status" value="1"/>
</dbReference>
<dbReference type="InterPro" id="IPR020557">
    <property type="entry name" value="Fumarate_lyase_CS"/>
</dbReference>
<dbReference type="Gene3D" id="1.20.200.10">
    <property type="entry name" value="Fumarase/aspartase (Central domain)"/>
    <property type="match status" value="1"/>
</dbReference>
<dbReference type="RefSeq" id="WP_120762795.1">
    <property type="nucleotide sequence ID" value="NZ_CP032630.1"/>
</dbReference>
<feature type="domain" description="Fumarate lyase N-terminal" evidence="7">
    <location>
        <begin position="15"/>
        <end position="339"/>
    </location>
</feature>
<evidence type="ECO:0000256" key="3">
    <source>
        <dbReference type="ARBA" id="ARBA00022490"/>
    </source>
</evidence>
<feature type="binding site" evidence="6">
    <location>
        <begin position="136"/>
        <end position="138"/>
    </location>
    <ligand>
        <name>substrate</name>
    </ligand>
</feature>
<gene>
    <name evidence="6" type="primary">fumC</name>
    <name evidence="9" type="ORF">D7I47_09395</name>
</gene>
<dbReference type="InterPro" id="IPR005677">
    <property type="entry name" value="Fum_hydII"/>
</dbReference>
<protein>
    <recommendedName>
        <fullName evidence="6">Fumarate hydratase class II</fullName>
        <shortName evidence="6">Fumarase C</shortName>
        <ecNumber evidence="6">4.2.1.2</ecNumber>
    </recommendedName>
    <alternativeName>
        <fullName evidence="6">Aerobic fumarase</fullName>
    </alternativeName>
    <alternativeName>
        <fullName evidence="6">Iron-independent fumarase</fullName>
    </alternativeName>
</protein>
<dbReference type="OrthoDB" id="9802809at2"/>
<comment type="function">
    <text evidence="6">Involved in the TCA cycle. Catalyzes the stereospecific interconversion of fumarate to L-malate.</text>
</comment>
<keyword evidence="4 6" id="KW-0816">Tricarboxylic acid cycle</keyword>
<accession>A0A387B9K4</accession>
<feature type="active site" evidence="6">
    <location>
        <position position="315"/>
    </location>
</feature>
<reference evidence="10" key="1">
    <citation type="submission" date="2018-09" db="EMBL/GenBank/DDBJ databases">
        <title>Genome sequencing of strain 2DFWR-13.</title>
        <authorList>
            <person name="Heo J."/>
            <person name="Kim S.-J."/>
            <person name="Kwon S.-W."/>
        </authorList>
    </citation>
    <scope>NUCLEOTIDE SEQUENCE [LARGE SCALE GENOMIC DNA]</scope>
    <source>
        <strain evidence="10">2DFWR-13</strain>
    </source>
</reference>
<keyword evidence="5 6" id="KW-0456">Lyase</keyword>
<dbReference type="PANTHER" id="PTHR11444">
    <property type="entry name" value="ASPARTATEAMMONIA/ARGININOSUCCINATE/ADENYLOSUCCINATE LYASE"/>
    <property type="match status" value="1"/>
</dbReference>
<proteinExistence type="inferred from homology"/>
<evidence type="ECO:0000313" key="9">
    <source>
        <dbReference type="EMBL" id="AYF98448.1"/>
    </source>
</evidence>